<organism evidence="1 2">
    <name type="scientific">Phaseolus angularis</name>
    <name type="common">Azuki bean</name>
    <name type="synonym">Vigna angularis</name>
    <dbReference type="NCBI Taxonomy" id="3914"/>
    <lineage>
        <taxon>Eukaryota</taxon>
        <taxon>Viridiplantae</taxon>
        <taxon>Streptophyta</taxon>
        <taxon>Embryophyta</taxon>
        <taxon>Tracheophyta</taxon>
        <taxon>Spermatophyta</taxon>
        <taxon>Magnoliopsida</taxon>
        <taxon>eudicotyledons</taxon>
        <taxon>Gunneridae</taxon>
        <taxon>Pentapetalae</taxon>
        <taxon>rosids</taxon>
        <taxon>fabids</taxon>
        <taxon>Fabales</taxon>
        <taxon>Fabaceae</taxon>
        <taxon>Papilionoideae</taxon>
        <taxon>50 kb inversion clade</taxon>
        <taxon>NPAAA clade</taxon>
        <taxon>indigoferoid/millettioid clade</taxon>
        <taxon>Phaseoleae</taxon>
        <taxon>Vigna</taxon>
    </lineage>
</organism>
<dbReference type="Gramene" id="KOM35372">
    <property type="protein sequence ID" value="KOM35372"/>
    <property type="gene ID" value="LR48_Vigan02g152200"/>
</dbReference>
<gene>
    <name evidence="1" type="ORF">LR48_Vigan02g152200</name>
</gene>
<reference evidence="2" key="1">
    <citation type="journal article" date="2015" name="Proc. Natl. Acad. Sci. U.S.A.">
        <title>Genome sequencing of adzuki bean (Vigna angularis) provides insight into high starch and low fat accumulation and domestication.</title>
        <authorList>
            <person name="Yang K."/>
            <person name="Tian Z."/>
            <person name="Chen C."/>
            <person name="Luo L."/>
            <person name="Zhao B."/>
            <person name="Wang Z."/>
            <person name="Yu L."/>
            <person name="Li Y."/>
            <person name="Sun Y."/>
            <person name="Li W."/>
            <person name="Chen Y."/>
            <person name="Li Y."/>
            <person name="Zhang Y."/>
            <person name="Ai D."/>
            <person name="Zhao J."/>
            <person name="Shang C."/>
            <person name="Ma Y."/>
            <person name="Wu B."/>
            <person name="Wang M."/>
            <person name="Gao L."/>
            <person name="Sun D."/>
            <person name="Zhang P."/>
            <person name="Guo F."/>
            <person name="Wang W."/>
            <person name="Li Y."/>
            <person name="Wang J."/>
            <person name="Varshney R.K."/>
            <person name="Wang J."/>
            <person name="Ling H.Q."/>
            <person name="Wan P."/>
        </authorList>
    </citation>
    <scope>NUCLEOTIDE SEQUENCE</scope>
    <source>
        <strain evidence="2">cv. Jingnong 6</strain>
    </source>
</reference>
<dbReference type="EMBL" id="CM003372">
    <property type="protein sequence ID" value="KOM35372.1"/>
    <property type="molecule type" value="Genomic_DNA"/>
</dbReference>
<protein>
    <submittedName>
        <fullName evidence="1">Uncharacterized protein</fullName>
    </submittedName>
</protein>
<evidence type="ECO:0000313" key="1">
    <source>
        <dbReference type="EMBL" id="KOM35372.1"/>
    </source>
</evidence>
<dbReference type="Proteomes" id="UP000053144">
    <property type="component" value="Chromosome 2"/>
</dbReference>
<sequence length="71" mass="8076">MVDKKVVLEHFDWLENKVDTLRKVAFGLQDLCKTEVSSNHRRYTPTTSFTLHSKAFASFSNNAPSLAWGCT</sequence>
<accession>A0A0L9TY81</accession>
<proteinExistence type="predicted"/>
<dbReference type="AlphaFoldDB" id="A0A0L9TY81"/>
<name>A0A0L9TY81_PHAAN</name>
<evidence type="ECO:0000313" key="2">
    <source>
        <dbReference type="Proteomes" id="UP000053144"/>
    </source>
</evidence>